<evidence type="ECO:0000313" key="1">
    <source>
        <dbReference type="EMBL" id="ORY79127.1"/>
    </source>
</evidence>
<proteinExistence type="predicted"/>
<protein>
    <submittedName>
        <fullName evidence="1">Uncharacterized protein</fullName>
    </submittedName>
</protein>
<dbReference type="AlphaFoldDB" id="A0A1Y2F633"/>
<name>A0A1Y2F633_9FUNG</name>
<sequence>MYGTGVIYKDNKIYKEIDHRTIGNENNLLESINSLCQEKESLDTDSLDDYYKNELNNVYNDLHELILAGNTEYSNGKSIPNLEVVLETHNTLASKIGQEEFNIDDFSSFINKISVPEFEHINKSNALDIIKSEKFLQRVIKGVESRIKNSENKYLDKNVYNFIINTNKYIEQQGTIKEMQTHKGNKFICPLKYYSTINN</sequence>
<comment type="caution">
    <text evidence="1">The sequence shown here is derived from an EMBL/GenBank/DDBJ whole genome shotgun (WGS) entry which is preliminary data.</text>
</comment>
<keyword evidence="2" id="KW-1185">Reference proteome</keyword>
<organism evidence="1 2">
    <name type="scientific">Neocallimastix californiae</name>
    <dbReference type="NCBI Taxonomy" id="1754190"/>
    <lineage>
        <taxon>Eukaryota</taxon>
        <taxon>Fungi</taxon>
        <taxon>Fungi incertae sedis</taxon>
        <taxon>Chytridiomycota</taxon>
        <taxon>Chytridiomycota incertae sedis</taxon>
        <taxon>Neocallimastigomycetes</taxon>
        <taxon>Neocallimastigales</taxon>
        <taxon>Neocallimastigaceae</taxon>
        <taxon>Neocallimastix</taxon>
    </lineage>
</organism>
<dbReference type="Proteomes" id="UP000193920">
    <property type="component" value="Unassembled WGS sequence"/>
</dbReference>
<accession>A0A1Y2F633</accession>
<gene>
    <name evidence="1" type="ORF">LY90DRAFT_500732</name>
</gene>
<dbReference type="EMBL" id="MCOG01000015">
    <property type="protein sequence ID" value="ORY79127.1"/>
    <property type="molecule type" value="Genomic_DNA"/>
</dbReference>
<dbReference type="OrthoDB" id="10658924at2759"/>
<reference evidence="1 2" key="1">
    <citation type="submission" date="2016-08" db="EMBL/GenBank/DDBJ databases">
        <title>A Parts List for Fungal Cellulosomes Revealed by Comparative Genomics.</title>
        <authorList>
            <consortium name="DOE Joint Genome Institute"/>
            <person name="Haitjema C.H."/>
            <person name="Gilmore S.P."/>
            <person name="Henske J.K."/>
            <person name="Solomon K.V."/>
            <person name="De Groot R."/>
            <person name="Kuo A."/>
            <person name="Mondo S.J."/>
            <person name="Salamov A.A."/>
            <person name="Labutti K."/>
            <person name="Zhao Z."/>
            <person name="Chiniquy J."/>
            <person name="Barry K."/>
            <person name="Brewer H.M."/>
            <person name="Purvine S.O."/>
            <person name="Wright A.T."/>
            <person name="Boxma B."/>
            <person name="Van Alen T."/>
            <person name="Hackstein J.H."/>
            <person name="Baker S.E."/>
            <person name="Grigoriev I.V."/>
            <person name="O'Malley M.A."/>
        </authorList>
    </citation>
    <scope>NUCLEOTIDE SEQUENCE [LARGE SCALE GENOMIC DNA]</scope>
    <source>
        <strain evidence="1 2">G1</strain>
    </source>
</reference>
<evidence type="ECO:0000313" key="2">
    <source>
        <dbReference type="Proteomes" id="UP000193920"/>
    </source>
</evidence>